<comment type="similarity">
    <text evidence="2">Belongs to the UPF0754 family.</text>
</comment>
<feature type="transmembrane region" description="Helical" evidence="6">
    <location>
        <begin position="348"/>
        <end position="370"/>
    </location>
</feature>
<dbReference type="GO" id="GO:0012505">
    <property type="term" value="C:endomembrane system"/>
    <property type="evidence" value="ECO:0007669"/>
    <property type="project" value="UniProtKB-SubCell"/>
</dbReference>
<name>A0A3M8P707_9BACL</name>
<dbReference type="AlphaFoldDB" id="A0A3M8P707"/>
<comment type="subcellular location">
    <subcellularLocation>
        <location evidence="1">Endomembrane system</location>
    </subcellularLocation>
</comment>
<dbReference type="InterPro" id="IPR007383">
    <property type="entry name" value="DUF445"/>
</dbReference>
<dbReference type="PANTHER" id="PTHR35791">
    <property type="entry name" value="UPF0754 MEMBRANE PROTEIN YHEB"/>
    <property type="match status" value="1"/>
</dbReference>
<dbReference type="Proteomes" id="UP000275473">
    <property type="component" value="Unassembled WGS sequence"/>
</dbReference>
<keyword evidence="8" id="KW-1185">Reference proteome</keyword>
<evidence type="ECO:0000256" key="3">
    <source>
        <dbReference type="ARBA" id="ARBA00022692"/>
    </source>
</evidence>
<dbReference type="OrthoDB" id="9787430at2"/>
<gene>
    <name evidence="7" type="ORF">EEX84_10090</name>
</gene>
<keyword evidence="5 6" id="KW-0472">Membrane</keyword>
<dbReference type="PANTHER" id="PTHR35791:SF1">
    <property type="entry name" value="UPF0754 MEMBRANE PROTEIN YHEB"/>
    <property type="match status" value="1"/>
</dbReference>
<dbReference type="Pfam" id="PF04286">
    <property type="entry name" value="DUF445"/>
    <property type="match status" value="1"/>
</dbReference>
<evidence type="ECO:0000256" key="4">
    <source>
        <dbReference type="ARBA" id="ARBA00022989"/>
    </source>
</evidence>
<comment type="caution">
    <text evidence="7">The sequence shown here is derived from an EMBL/GenBank/DDBJ whole genome shotgun (WGS) entry which is preliminary data.</text>
</comment>
<keyword evidence="3 6" id="KW-0812">Transmembrane</keyword>
<organism evidence="7 8">
    <name type="scientific">Planococcus salinus</name>
    <dbReference type="NCBI Taxonomy" id="1848460"/>
    <lineage>
        <taxon>Bacteria</taxon>
        <taxon>Bacillati</taxon>
        <taxon>Bacillota</taxon>
        <taxon>Bacilli</taxon>
        <taxon>Bacillales</taxon>
        <taxon>Caryophanaceae</taxon>
        <taxon>Planococcus</taxon>
    </lineage>
</organism>
<accession>A0A3M8P707</accession>
<evidence type="ECO:0000256" key="2">
    <source>
        <dbReference type="ARBA" id="ARBA00008053"/>
    </source>
</evidence>
<evidence type="ECO:0000256" key="5">
    <source>
        <dbReference type="ARBA" id="ARBA00023136"/>
    </source>
</evidence>
<proteinExistence type="inferred from homology"/>
<evidence type="ECO:0000256" key="1">
    <source>
        <dbReference type="ARBA" id="ARBA00004308"/>
    </source>
</evidence>
<sequence>MALIGALIGGVTNLIAIKMLFRPYKPLYIGSWRLPFTPGVIPKRRDELASQLGSTIVEHLLTPESFRKRFLNAEMHQKTENWIQRQLQKYVFNSPNSFNDWLASAGQENMQAKAEAKLDELVDLQYASIRKRIAGKTVGDLMPDNWKQETDQKIWRSVKYAVDRGSDYFSSVEGRRAIKVLLDEFFATRGRFGNMLHSLLGESTSLVDRIQSEIIKFLNSPKTFELLASLVYEEWEKLQEREADKLLSEFDLEPAVDSIKEYVREKADIPGRLNATLAETWPRGLEWTGENFTPLVTDFIFQQGELKMEETMQKINIEGMVKEQVDSLPLSRMEELVLGISRKEFKMITVLGAFLGGLIGIIQGLLVTALNLM</sequence>
<evidence type="ECO:0000313" key="7">
    <source>
        <dbReference type="EMBL" id="RNF39457.1"/>
    </source>
</evidence>
<evidence type="ECO:0000256" key="6">
    <source>
        <dbReference type="SAM" id="Phobius"/>
    </source>
</evidence>
<dbReference type="EMBL" id="RIAX01000006">
    <property type="protein sequence ID" value="RNF39457.1"/>
    <property type="molecule type" value="Genomic_DNA"/>
</dbReference>
<keyword evidence="4 6" id="KW-1133">Transmembrane helix</keyword>
<protein>
    <submittedName>
        <fullName evidence="7">DUF445 family protein</fullName>
    </submittedName>
</protein>
<reference evidence="7 8" key="1">
    <citation type="journal article" date="2018" name="Int. J. Syst. Evol. Microbiol.">
        <title>Planococcus salinus sp. nov., a moderately halophilic bacterium isolated from a saline-alkali soil.</title>
        <authorList>
            <person name="Gan L."/>
        </authorList>
    </citation>
    <scope>NUCLEOTIDE SEQUENCE [LARGE SCALE GENOMIC DNA]</scope>
    <source>
        <strain evidence="7 8">LCB217</strain>
    </source>
</reference>
<evidence type="ECO:0000313" key="8">
    <source>
        <dbReference type="Proteomes" id="UP000275473"/>
    </source>
</evidence>